<evidence type="ECO:0000256" key="2">
    <source>
        <dbReference type="ARBA" id="ARBA00022490"/>
    </source>
</evidence>
<keyword evidence="4" id="KW-0479">Metal-binding</keyword>
<dbReference type="SMART" id="SM00233">
    <property type="entry name" value="PH"/>
    <property type="match status" value="1"/>
</dbReference>
<dbReference type="PROSITE" id="PS50003">
    <property type="entry name" value="PH_DOMAIN"/>
    <property type="match status" value="1"/>
</dbReference>
<dbReference type="Gene3D" id="3.30.40.10">
    <property type="entry name" value="Zinc/RING finger domain, C3HC4 (zinc finger)"/>
    <property type="match status" value="1"/>
</dbReference>
<dbReference type="InterPro" id="IPR011011">
    <property type="entry name" value="Znf_FYVE_PHD"/>
</dbReference>
<dbReference type="InterPro" id="IPR001849">
    <property type="entry name" value="PH_domain"/>
</dbReference>
<dbReference type="Gene3D" id="2.30.29.30">
    <property type="entry name" value="Pleckstrin-homology domain (PH domain)/Phosphotyrosine-binding domain (PTB)"/>
    <property type="match status" value="1"/>
</dbReference>
<dbReference type="PANTHER" id="PTHR12673">
    <property type="entry name" value="FACIOGENITAL DYSPLASIA PROTEIN"/>
    <property type="match status" value="1"/>
</dbReference>
<sequence>MVSYASSVAFPASDPVGVARQAPLPRPPHLPFRRISLPSAPTLLHRNSVLSVSSVEDGELSPHRPSRTRRQLDSPVRRPKRREGSSRPGDPSRQAKARRIVDEFHETEKAYVKGLEMVYSHFLIPIIESLETPEPLLDRSSINSIFSNFIDIWNLHRSFLAALDDVLSQDKPLKLSPLLLSHFPYLSLYNPFITAFPSILTALTEVSTPPIDQHPNSRYNIAFAHFLAHQEADPRCGRLKLRDWLLTIVQRCPRYLLLLKDLIAATSIDDPEHTQLIVVHGLVSKITVGLNKSLHNHAETLALLALQRATSGLPLQLISPGRALIKRGTLFQVERNSPPRPREFLLFSDCLIWLVSADSSGSAWDWEAAFGGWNSSSGNGVSPASSPPPRPPPLLRNRSRSEAELPRLGDGAGGRVTPSAPATPIKQAHRRSYQSPPPMVQRRGTSSTEEKWVYKGKVEVIDIDVTVGSVLGEEYRFEILNPEESFVVYAESEHSRDEWVSQIRQAKENLLASLNASNPNSTLTSSSSTNHIRRTLQALPFHPTDDRLGTLKGPPTSPTKKQSKARQKEDEHRRRKIEHWVPPVWIPDGKTNECMRCGKLFGWRRRRHHCRLCGRCVCSACSGRTFYVADAAGKEGATKAARACDVCYESVFPVIEDNSLATEPSRIEDSINSLSKLQSWLSVPSATAKPAQPQSLMAIDTQYTPFTAQPDRPDSPEEREPPSVIRLRSHQKIKSYHEIIEEFEAHERGDADIEDAEAAPTSPDDVGIGDWGSDPEEEEERRVRLLRSRLPFTPTPPRSLAPSPKTSPVKRREDTVRRRKRFSLPAVALQTTQVTARASLVIEDDTPLSGRDEISTAEETPTRQRRFSLVLSPSKSGYSNNRSSVVAAVREEEEGDAGSASAVGKSLAANKLSELLERNSGYRRLSAT</sequence>
<comment type="caution">
    <text evidence="13">The sequence shown here is derived from an EMBL/GenBank/DDBJ whole genome shotgun (WGS) entry which is preliminary data.</text>
</comment>
<feature type="compositionally biased region" description="Pro residues" evidence="9">
    <location>
        <begin position="385"/>
        <end position="394"/>
    </location>
</feature>
<evidence type="ECO:0000256" key="5">
    <source>
        <dbReference type="ARBA" id="ARBA00022771"/>
    </source>
</evidence>
<evidence type="ECO:0000259" key="12">
    <source>
        <dbReference type="PROSITE" id="PS50178"/>
    </source>
</evidence>
<dbReference type="InterPro" id="IPR017455">
    <property type="entry name" value="Znf_FYVE-rel"/>
</dbReference>
<proteinExistence type="predicted"/>
<keyword evidence="5 8" id="KW-0863">Zinc-finger</keyword>
<dbReference type="GO" id="GO:0005737">
    <property type="term" value="C:cytoplasm"/>
    <property type="evidence" value="ECO:0007669"/>
    <property type="project" value="TreeGrafter"/>
</dbReference>
<feature type="domain" description="DH" evidence="11">
    <location>
        <begin position="96"/>
        <end position="293"/>
    </location>
</feature>
<evidence type="ECO:0000256" key="9">
    <source>
        <dbReference type="SAM" id="MobiDB-lite"/>
    </source>
</evidence>
<feature type="region of interest" description="Disordered" evidence="9">
    <location>
        <begin position="756"/>
        <end position="817"/>
    </location>
</feature>
<dbReference type="SUPFAM" id="SSF50729">
    <property type="entry name" value="PH domain-like"/>
    <property type="match status" value="1"/>
</dbReference>
<dbReference type="SUPFAM" id="SSF57903">
    <property type="entry name" value="FYVE/PHD zinc finger"/>
    <property type="match status" value="1"/>
</dbReference>
<feature type="region of interest" description="Disordered" evidence="9">
    <location>
        <begin position="54"/>
        <end position="98"/>
    </location>
</feature>
<evidence type="ECO:0000313" key="13">
    <source>
        <dbReference type="EMBL" id="TEB33099.1"/>
    </source>
</evidence>
<evidence type="ECO:0000256" key="8">
    <source>
        <dbReference type="PROSITE-ProRule" id="PRU00091"/>
    </source>
</evidence>
<evidence type="ECO:0000256" key="3">
    <source>
        <dbReference type="ARBA" id="ARBA00022658"/>
    </source>
</evidence>
<dbReference type="SUPFAM" id="SSF48065">
    <property type="entry name" value="DBL homology domain (DH-domain)"/>
    <property type="match status" value="1"/>
</dbReference>
<dbReference type="InterPro" id="IPR000219">
    <property type="entry name" value="DH_dom"/>
</dbReference>
<evidence type="ECO:0000259" key="11">
    <source>
        <dbReference type="PROSITE" id="PS50010"/>
    </source>
</evidence>
<dbReference type="SMART" id="SM00064">
    <property type="entry name" value="FYVE"/>
    <property type="match status" value="1"/>
</dbReference>
<dbReference type="GO" id="GO:0008270">
    <property type="term" value="F:zinc ion binding"/>
    <property type="evidence" value="ECO:0007669"/>
    <property type="project" value="UniProtKB-KW"/>
</dbReference>
<gene>
    <name evidence="13" type="ORF">FA13DRAFT_1763643</name>
</gene>
<evidence type="ECO:0000256" key="1">
    <source>
        <dbReference type="ARBA" id="ARBA00004245"/>
    </source>
</evidence>
<feature type="domain" description="FYVE-type" evidence="12">
    <location>
        <begin position="588"/>
        <end position="652"/>
    </location>
</feature>
<keyword evidence="14" id="KW-1185">Reference proteome</keyword>
<keyword evidence="2" id="KW-0963">Cytoplasm</keyword>
<dbReference type="OrthoDB" id="660555at2759"/>
<accession>A0A4Y7THX4</accession>
<dbReference type="STRING" id="71717.A0A4Y7THX4"/>
<name>A0A4Y7THX4_COPMI</name>
<dbReference type="GO" id="GO:0005856">
    <property type="term" value="C:cytoskeleton"/>
    <property type="evidence" value="ECO:0007669"/>
    <property type="project" value="UniProtKB-SubCell"/>
</dbReference>
<dbReference type="InterPro" id="IPR013083">
    <property type="entry name" value="Znf_RING/FYVE/PHD"/>
</dbReference>
<dbReference type="PROSITE" id="PS50178">
    <property type="entry name" value="ZF_FYVE"/>
    <property type="match status" value="1"/>
</dbReference>
<organism evidence="13 14">
    <name type="scientific">Coprinellus micaceus</name>
    <name type="common">Glistening ink-cap mushroom</name>
    <name type="synonym">Coprinus micaceus</name>
    <dbReference type="NCBI Taxonomy" id="71717"/>
    <lineage>
        <taxon>Eukaryota</taxon>
        <taxon>Fungi</taxon>
        <taxon>Dikarya</taxon>
        <taxon>Basidiomycota</taxon>
        <taxon>Agaricomycotina</taxon>
        <taxon>Agaricomycetes</taxon>
        <taxon>Agaricomycetidae</taxon>
        <taxon>Agaricales</taxon>
        <taxon>Agaricineae</taxon>
        <taxon>Psathyrellaceae</taxon>
        <taxon>Coprinellus</taxon>
    </lineage>
</organism>
<dbReference type="PROSITE" id="PS50010">
    <property type="entry name" value="DH_2"/>
    <property type="match status" value="1"/>
</dbReference>
<dbReference type="CDD" id="cd00160">
    <property type="entry name" value="RhoGEF"/>
    <property type="match status" value="1"/>
</dbReference>
<feature type="region of interest" description="Disordered" evidence="9">
    <location>
        <begin position="705"/>
        <end position="728"/>
    </location>
</feature>
<feature type="region of interest" description="Disordered" evidence="9">
    <location>
        <begin position="542"/>
        <end position="574"/>
    </location>
</feature>
<feature type="compositionally biased region" description="Basic and acidic residues" evidence="9">
    <location>
        <begin position="711"/>
        <end position="721"/>
    </location>
</feature>
<dbReference type="Pfam" id="PF01363">
    <property type="entry name" value="FYVE"/>
    <property type="match status" value="1"/>
</dbReference>
<keyword evidence="7" id="KW-0206">Cytoskeleton</keyword>
<dbReference type="Proteomes" id="UP000298030">
    <property type="component" value="Unassembled WGS sequence"/>
</dbReference>
<dbReference type="SMART" id="SM00325">
    <property type="entry name" value="RhoGEF"/>
    <property type="match status" value="1"/>
</dbReference>
<evidence type="ECO:0000256" key="4">
    <source>
        <dbReference type="ARBA" id="ARBA00022723"/>
    </source>
</evidence>
<dbReference type="InterPro" id="IPR051092">
    <property type="entry name" value="FYVE_RhoGEF_PH"/>
</dbReference>
<comment type="subcellular location">
    <subcellularLocation>
        <location evidence="1">Cytoplasm</location>
        <location evidence="1">Cytoskeleton</location>
    </subcellularLocation>
</comment>
<feature type="region of interest" description="Disordered" evidence="9">
    <location>
        <begin position="377"/>
        <end position="448"/>
    </location>
</feature>
<dbReference type="Gene3D" id="1.20.900.10">
    <property type="entry name" value="Dbl homology (DH) domain"/>
    <property type="match status" value="1"/>
</dbReference>
<evidence type="ECO:0000256" key="6">
    <source>
        <dbReference type="ARBA" id="ARBA00022833"/>
    </source>
</evidence>
<dbReference type="PANTHER" id="PTHR12673:SF270">
    <property type="entry name" value="FYVE-TYPE DOMAIN-CONTAINING PROTEIN"/>
    <property type="match status" value="1"/>
</dbReference>
<dbReference type="InterPro" id="IPR011993">
    <property type="entry name" value="PH-like_dom_sf"/>
</dbReference>
<dbReference type="InterPro" id="IPR000306">
    <property type="entry name" value="Znf_FYVE"/>
</dbReference>
<dbReference type="GO" id="GO:0005085">
    <property type="term" value="F:guanyl-nucleotide exchange factor activity"/>
    <property type="evidence" value="ECO:0007669"/>
    <property type="project" value="UniProtKB-KW"/>
</dbReference>
<dbReference type="InterPro" id="IPR035899">
    <property type="entry name" value="DBL_dom_sf"/>
</dbReference>
<reference evidence="13 14" key="1">
    <citation type="journal article" date="2019" name="Nat. Ecol. Evol.">
        <title>Megaphylogeny resolves global patterns of mushroom evolution.</title>
        <authorList>
            <person name="Varga T."/>
            <person name="Krizsan K."/>
            <person name="Foldi C."/>
            <person name="Dima B."/>
            <person name="Sanchez-Garcia M."/>
            <person name="Sanchez-Ramirez S."/>
            <person name="Szollosi G.J."/>
            <person name="Szarkandi J.G."/>
            <person name="Papp V."/>
            <person name="Albert L."/>
            <person name="Andreopoulos W."/>
            <person name="Angelini C."/>
            <person name="Antonin V."/>
            <person name="Barry K.W."/>
            <person name="Bougher N.L."/>
            <person name="Buchanan P."/>
            <person name="Buyck B."/>
            <person name="Bense V."/>
            <person name="Catcheside P."/>
            <person name="Chovatia M."/>
            <person name="Cooper J."/>
            <person name="Damon W."/>
            <person name="Desjardin D."/>
            <person name="Finy P."/>
            <person name="Geml J."/>
            <person name="Haridas S."/>
            <person name="Hughes K."/>
            <person name="Justo A."/>
            <person name="Karasinski D."/>
            <person name="Kautmanova I."/>
            <person name="Kiss B."/>
            <person name="Kocsube S."/>
            <person name="Kotiranta H."/>
            <person name="LaButti K.M."/>
            <person name="Lechner B.E."/>
            <person name="Liimatainen K."/>
            <person name="Lipzen A."/>
            <person name="Lukacs Z."/>
            <person name="Mihaltcheva S."/>
            <person name="Morgado L.N."/>
            <person name="Niskanen T."/>
            <person name="Noordeloos M.E."/>
            <person name="Ohm R.A."/>
            <person name="Ortiz-Santana B."/>
            <person name="Ovrebo C."/>
            <person name="Racz N."/>
            <person name="Riley R."/>
            <person name="Savchenko A."/>
            <person name="Shiryaev A."/>
            <person name="Soop K."/>
            <person name="Spirin V."/>
            <person name="Szebenyi C."/>
            <person name="Tomsovsky M."/>
            <person name="Tulloss R.E."/>
            <person name="Uehling J."/>
            <person name="Grigoriev I.V."/>
            <person name="Vagvolgyi C."/>
            <person name="Papp T."/>
            <person name="Martin F.M."/>
            <person name="Miettinen O."/>
            <person name="Hibbett D.S."/>
            <person name="Nagy L.G."/>
        </authorList>
    </citation>
    <scope>NUCLEOTIDE SEQUENCE [LARGE SCALE GENOMIC DNA]</scope>
    <source>
        <strain evidence="13 14">FP101781</strain>
    </source>
</reference>
<dbReference type="Pfam" id="PF00621">
    <property type="entry name" value="RhoGEF"/>
    <property type="match status" value="1"/>
</dbReference>
<feature type="domain" description="PH" evidence="10">
    <location>
        <begin position="323"/>
        <end position="508"/>
    </location>
</feature>
<evidence type="ECO:0000313" key="14">
    <source>
        <dbReference type="Proteomes" id="UP000298030"/>
    </source>
</evidence>
<dbReference type="AlphaFoldDB" id="A0A4Y7THX4"/>
<keyword evidence="6" id="KW-0862">Zinc</keyword>
<evidence type="ECO:0000256" key="7">
    <source>
        <dbReference type="ARBA" id="ARBA00023212"/>
    </source>
</evidence>
<keyword evidence="3" id="KW-0344">Guanine-nucleotide releasing factor</keyword>
<evidence type="ECO:0000259" key="10">
    <source>
        <dbReference type="PROSITE" id="PS50003"/>
    </source>
</evidence>
<protein>
    <submittedName>
        <fullName evidence="13">Uncharacterized protein</fullName>
    </submittedName>
</protein>
<dbReference type="EMBL" id="QPFP01000013">
    <property type="protein sequence ID" value="TEB33099.1"/>
    <property type="molecule type" value="Genomic_DNA"/>
</dbReference>